<dbReference type="CDD" id="cd07719">
    <property type="entry name" value="arylsulfatase_AtsA-like_MBL-fold"/>
    <property type="match status" value="1"/>
</dbReference>
<proteinExistence type="predicted"/>
<accession>A0A382KEC9</accession>
<dbReference type="InterPro" id="IPR036866">
    <property type="entry name" value="RibonucZ/Hydroxyglut_hydro"/>
</dbReference>
<dbReference type="InterPro" id="IPR044094">
    <property type="entry name" value="AtsA-like_MBL-fold"/>
</dbReference>
<gene>
    <name evidence="3" type="ORF">METZ01_LOCUS276218</name>
</gene>
<evidence type="ECO:0000313" key="3">
    <source>
        <dbReference type="EMBL" id="SVC23364.1"/>
    </source>
</evidence>
<dbReference type="SMART" id="SM00849">
    <property type="entry name" value="Lactamase_B"/>
    <property type="match status" value="1"/>
</dbReference>
<evidence type="ECO:0000259" key="2">
    <source>
        <dbReference type="SMART" id="SM00849"/>
    </source>
</evidence>
<name>A0A382KEC9_9ZZZZ</name>
<protein>
    <recommendedName>
        <fullName evidence="2">Metallo-beta-lactamase domain-containing protein</fullName>
    </recommendedName>
</protein>
<organism evidence="3">
    <name type="scientific">marine metagenome</name>
    <dbReference type="NCBI Taxonomy" id="408172"/>
    <lineage>
        <taxon>unclassified sequences</taxon>
        <taxon>metagenomes</taxon>
        <taxon>ecological metagenomes</taxon>
    </lineage>
</organism>
<dbReference type="PANTHER" id="PTHR46018">
    <property type="entry name" value="ZINC PHOSPHODIESTERASE ELAC PROTEIN 1"/>
    <property type="match status" value="1"/>
</dbReference>
<dbReference type="Pfam" id="PF12706">
    <property type="entry name" value="Lactamase_B_2"/>
    <property type="match status" value="1"/>
</dbReference>
<dbReference type="EMBL" id="UINC01080435">
    <property type="protein sequence ID" value="SVC23364.1"/>
    <property type="molecule type" value="Genomic_DNA"/>
</dbReference>
<dbReference type="Gene3D" id="3.60.15.10">
    <property type="entry name" value="Ribonuclease Z/Hydroxyacylglutathione hydrolase-like"/>
    <property type="match status" value="1"/>
</dbReference>
<dbReference type="AlphaFoldDB" id="A0A382KEC9"/>
<keyword evidence="1" id="KW-0378">Hydrolase</keyword>
<reference evidence="3" key="1">
    <citation type="submission" date="2018-05" db="EMBL/GenBank/DDBJ databases">
        <authorList>
            <person name="Lanie J.A."/>
            <person name="Ng W.-L."/>
            <person name="Kazmierczak K.M."/>
            <person name="Andrzejewski T.M."/>
            <person name="Davidsen T.M."/>
            <person name="Wayne K.J."/>
            <person name="Tettelin H."/>
            <person name="Glass J.I."/>
            <person name="Rusch D."/>
            <person name="Podicherti R."/>
            <person name="Tsui H.-C.T."/>
            <person name="Winkler M.E."/>
        </authorList>
    </citation>
    <scope>NUCLEOTIDE SEQUENCE</scope>
</reference>
<dbReference type="InterPro" id="IPR001279">
    <property type="entry name" value="Metallo-B-lactamas"/>
</dbReference>
<evidence type="ECO:0000256" key="1">
    <source>
        <dbReference type="ARBA" id="ARBA00022801"/>
    </source>
</evidence>
<sequence length="348" mass="38571">FYLLASVCIIAIATMVGLSNASVQDRLMLSVIQNLMPDSRQSEVDSLSATVCGSRSPIPSPGRAQTCVMVKAGEDIFIVDIGDGSANNLRNWNIPFNKIQSVLLTHLHSDHISDLADLHQATWLMEGRTKKLDVYGPQGVSLVTRGFEEAYKLDYSYRSAHHGEEIAPLAVAGFNPHPIDLDNPIIFDDDSLKVTAFEVIHEPVKPALGYRFDYKGRSIVITGDTSFSKNVIDISKGVDVLFHEAQANHMVSILENFNLENGAPLRAKLMADIKTYHTTLVEAAEIANKAEVRQLIFYHLTPAPRSYITEKIFTRGVNQVRKNWVLSNDGTRVVLPVKTDEINLSEIN</sequence>
<feature type="domain" description="Metallo-beta-lactamase" evidence="2">
    <location>
        <begin position="64"/>
        <end position="277"/>
    </location>
</feature>
<dbReference type="SUPFAM" id="SSF56281">
    <property type="entry name" value="Metallo-hydrolase/oxidoreductase"/>
    <property type="match status" value="1"/>
</dbReference>
<dbReference type="GO" id="GO:0042781">
    <property type="term" value="F:3'-tRNA processing endoribonuclease activity"/>
    <property type="evidence" value="ECO:0007669"/>
    <property type="project" value="TreeGrafter"/>
</dbReference>
<feature type="non-terminal residue" evidence="3">
    <location>
        <position position="1"/>
    </location>
</feature>
<dbReference type="PANTHER" id="PTHR46018:SF2">
    <property type="entry name" value="ZINC PHOSPHODIESTERASE ELAC PROTEIN 1"/>
    <property type="match status" value="1"/>
</dbReference>